<keyword evidence="4" id="KW-1133">Transmembrane helix</keyword>
<keyword evidence="2" id="KW-0813">Transport</keyword>
<comment type="subcellular location">
    <subcellularLocation>
        <location evidence="1">Membrane</location>
        <topology evidence="1">Multi-pass membrane protein</topology>
    </subcellularLocation>
</comment>
<dbReference type="AlphaFoldDB" id="A0A8J1XVQ4"/>
<evidence type="ECO:0000256" key="5">
    <source>
        <dbReference type="ARBA" id="ARBA00023136"/>
    </source>
</evidence>
<dbReference type="Proteomes" id="UP000749559">
    <property type="component" value="Unassembled WGS sequence"/>
</dbReference>
<evidence type="ECO:0000256" key="6">
    <source>
        <dbReference type="ARBA" id="ARBA00038193"/>
    </source>
</evidence>
<proteinExistence type="inferred from homology"/>
<reference evidence="7" key="1">
    <citation type="submission" date="2022-03" db="EMBL/GenBank/DDBJ databases">
        <authorList>
            <person name="Martin C."/>
        </authorList>
    </citation>
    <scope>NUCLEOTIDE SEQUENCE</scope>
</reference>
<dbReference type="EMBL" id="CAIIXF020000006">
    <property type="protein sequence ID" value="CAH1786399.1"/>
    <property type="molecule type" value="Genomic_DNA"/>
</dbReference>
<evidence type="ECO:0000256" key="2">
    <source>
        <dbReference type="ARBA" id="ARBA00022448"/>
    </source>
</evidence>
<dbReference type="GO" id="GO:0016020">
    <property type="term" value="C:membrane"/>
    <property type="evidence" value="ECO:0007669"/>
    <property type="project" value="UniProtKB-SubCell"/>
</dbReference>
<dbReference type="OrthoDB" id="28755at2759"/>
<dbReference type="Gene3D" id="1.20.1250.20">
    <property type="entry name" value="MFS general substrate transporter like domains"/>
    <property type="match status" value="2"/>
</dbReference>
<evidence type="ECO:0000313" key="8">
    <source>
        <dbReference type="Proteomes" id="UP000749559"/>
    </source>
</evidence>
<gene>
    <name evidence="7" type="ORF">OFUS_LOCUS12306</name>
</gene>
<evidence type="ECO:0000256" key="1">
    <source>
        <dbReference type="ARBA" id="ARBA00004141"/>
    </source>
</evidence>
<evidence type="ECO:0000256" key="4">
    <source>
        <dbReference type="ARBA" id="ARBA00022989"/>
    </source>
</evidence>
<dbReference type="InterPro" id="IPR036259">
    <property type="entry name" value="MFS_trans_sf"/>
</dbReference>
<sequence>MPEGVMIVPTTDSKVLRTPLTLVQLLLLNSIICGLEFCASAGFTYIPPMLLKSGISESFMSAILGMGPLLCFFIVPVIGRASDNCMSRYGRRRPFIFVFSIGLLLSLIIIPYGEYLGVFAFGNGSHSKAVGVVLLTLGAILLDFTSQACMTPCEALLSDACKYTNQQDRCFTIYSLMCSLGGCIGYLITSLDWKSSSIGQYFGNQEKSVFSLLILLFLFTMFATICIAEEEPLSPIEVKPSDKLYLTPNNSFIVKTMDDQEGLTVGVNDLGYETSSNQSLSDDNCNNFPLSLQPSQIVHNNEVSLHNEKSIHNERSLNTNKSLQNSRSSQNDRFPIKKSRTKCDEALTNEACARIAMRVTAMTKIKRIIHSIFSFIALKIYNVLPSTVKNILQIPLVLRKLAFANFCSWTAIMSFNLFFTDFVGQHIYGGNPNADETSHLSHLYDQGVRMGSWGLFLHCITSAIFAAFIENLCKTFGIKATYFFGMLSFTLAMLGMLLADNPALVNIMASLTGFGFATLTTIPFILVTSYHEEKEFFYCDINFQYSTSENKHGFGADMAILDSAYFLSQVILSLFMGSIVSYTGTVLSYIIVAAIFGIISCICILNVITSKQQLVSHMNAQKDPNKPNGCVQFMIL</sequence>
<comment type="caution">
    <text evidence="7">The sequence shown here is derived from an EMBL/GenBank/DDBJ whole genome shotgun (WGS) entry which is preliminary data.</text>
</comment>
<evidence type="ECO:0000256" key="3">
    <source>
        <dbReference type="ARBA" id="ARBA00022692"/>
    </source>
</evidence>
<dbReference type="PANTHER" id="PTHR19432:SF37">
    <property type="entry name" value="SOLUTE CARRIER FAMILY 45 MEMBER 3"/>
    <property type="match status" value="1"/>
</dbReference>
<keyword evidence="8" id="KW-1185">Reference proteome</keyword>
<dbReference type="PANTHER" id="PTHR19432">
    <property type="entry name" value="SUGAR TRANSPORTER"/>
    <property type="match status" value="1"/>
</dbReference>
<organism evidence="7 8">
    <name type="scientific">Owenia fusiformis</name>
    <name type="common">Polychaete worm</name>
    <dbReference type="NCBI Taxonomy" id="6347"/>
    <lineage>
        <taxon>Eukaryota</taxon>
        <taxon>Metazoa</taxon>
        <taxon>Spiralia</taxon>
        <taxon>Lophotrochozoa</taxon>
        <taxon>Annelida</taxon>
        <taxon>Polychaeta</taxon>
        <taxon>Sedentaria</taxon>
        <taxon>Canalipalpata</taxon>
        <taxon>Sabellida</taxon>
        <taxon>Oweniida</taxon>
        <taxon>Oweniidae</taxon>
        <taxon>Owenia</taxon>
    </lineage>
</organism>
<name>A0A8J1XVQ4_OWEFU</name>
<dbReference type="Pfam" id="PF07690">
    <property type="entry name" value="MFS_1"/>
    <property type="match status" value="1"/>
</dbReference>
<protein>
    <submittedName>
        <fullName evidence="7">Uncharacterized protein</fullName>
    </submittedName>
</protein>
<dbReference type="SUPFAM" id="SSF103473">
    <property type="entry name" value="MFS general substrate transporter"/>
    <property type="match status" value="1"/>
</dbReference>
<keyword evidence="5" id="KW-0472">Membrane</keyword>
<dbReference type="GO" id="GO:0008506">
    <property type="term" value="F:sucrose:proton symporter activity"/>
    <property type="evidence" value="ECO:0007669"/>
    <property type="project" value="TreeGrafter"/>
</dbReference>
<evidence type="ECO:0000313" key="7">
    <source>
        <dbReference type="EMBL" id="CAH1786399.1"/>
    </source>
</evidence>
<dbReference type="FunFam" id="1.20.1250.20:FF:000193">
    <property type="entry name" value="Solute carrier family 45 member 3"/>
    <property type="match status" value="1"/>
</dbReference>
<keyword evidence="3" id="KW-0812">Transmembrane</keyword>
<comment type="similarity">
    <text evidence="6">Belongs to the glycoside-pentoside-hexuronide (GPH) cation symporter transporter (TC 2.A.2) family.</text>
</comment>
<dbReference type="InterPro" id="IPR011701">
    <property type="entry name" value="MFS"/>
</dbReference>
<accession>A0A8J1XVQ4</accession>